<keyword evidence="2" id="KW-0479">Metal-binding</keyword>
<name>A0A9W6Y6C0_9STRA</name>
<keyword evidence="1" id="KW-0540">Nuclease</keyword>
<feature type="region of interest" description="Disordered" evidence="10">
    <location>
        <begin position="169"/>
        <end position="193"/>
    </location>
</feature>
<feature type="compositionally biased region" description="Polar residues" evidence="10">
    <location>
        <begin position="169"/>
        <end position="186"/>
    </location>
</feature>
<dbReference type="GO" id="GO:0046872">
    <property type="term" value="F:metal ion binding"/>
    <property type="evidence" value="ECO:0007669"/>
    <property type="project" value="UniProtKB-KW"/>
</dbReference>
<evidence type="ECO:0000256" key="7">
    <source>
        <dbReference type="ARBA" id="ARBA00022918"/>
    </source>
</evidence>
<keyword evidence="8" id="KW-0548">Nucleotidyltransferase</keyword>
<evidence type="ECO:0000256" key="5">
    <source>
        <dbReference type="ARBA" id="ARBA00022842"/>
    </source>
</evidence>
<reference evidence="11" key="1">
    <citation type="submission" date="2023-04" db="EMBL/GenBank/DDBJ databases">
        <title>Phytophthora fragariaefolia NBRC 109709.</title>
        <authorList>
            <person name="Ichikawa N."/>
            <person name="Sato H."/>
            <person name="Tonouchi N."/>
        </authorList>
    </citation>
    <scope>NUCLEOTIDE SEQUENCE</scope>
    <source>
        <strain evidence="11">NBRC 109709</strain>
    </source>
</reference>
<dbReference type="OrthoDB" id="109980at2759"/>
<keyword evidence="4" id="KW-0378">Hydrolase</keyword>
<gene>
    <name evidence="11" type="ORF">Pfra01_002214200</name>
</gene>
<proteinExistence type="predicted"/>
<evidence type="ECO:0000256" key="3">
    <source>
        <dbReference type="ARBA" id="ARBA00022759"/>
    </source>
</evidence>
<keyword evidence="6" id="KW-0229">DNA integration</keyword>
<keyword evidence="8" id="KW-0239">DNA-directed DNA polymerase</keyword>
<evidence type="ECO:0000256" key="1">
    <source>
        <dbReference type="ARBA" id="ARBA00022722"/>
    </source>
</evidence>
<dbReference type="GO" id="GO:0003887">
    <property type="term" value="F:DNA-directed DNA polymerase activity"/>
    <property type="evidence" value="ECO:0007669"/>
    <property type="project" value="UniProtKB-KW"/>
</dbReference>
<evidence type="ECO:0000256" key="4">
    <source>
        <dbReference type="ARBA" id="ARBA00022801"/>
    </source>
</evidence>
<dbReference type="GO" id="GO:0015074">
    <property type="term" value="P:DNA integration"/>
    <property type="evidence" value="ECO:0007669"/>
    <property type="project" value="UniProtKB-KW"/>
</dbReference>
<dbReference type="InterPro" id="IPR039537">
    <property type="entry name" value="Retrotran_Ty1/copia-like"/>
</dbReference>
<dbReference type="PANTHER" id="PTHR42648">
    <property type="entry name" value="TRANSPOSASE, PUTATIVE-RELATED"/>
    <property type="match status" value="1"/>
</dbReference>
<dbReference type="GO" id="GO:0004519">
    <property type="term" value="F:endonuclease activity"/>
    <property type="evidence" value="ECO:0007669"/>
    <property type="project" value="UniProtKB-KW"/>
</dbReference>
<dbReference type="GO" id="GO:0016787">
    <property type="term" value="F:hydrolase activity"/>
    <property type="evidence" value="ECO:0007669"/>
    <property type="project" value="UniProtKB-KW"/>
</dbReference>
<keyword evidence="8" id="KW-0808">Transferase</keyword>
<evidence type="ECO:0000313" key="11">
    <source>
        <dbReference type="EMBL" id="GMF53504.1"/>
    </source>
</evidence>
<evidence type="ECO:0000256" key="2">
    <source>
        <dbReference type="ARBA" id="ARBA00022723"/>
    </source>
</evidence>
<keyword evidence="3" id="KW-0255">Endonuclease</keyword>
<feature type="region of interest" description="Disordered" evidence="10">
    <location>
        <begin position="355"/>
        <end position="384"/>
    </location>
</feature>
<evidence type="ECO:0000256" key="9">
    <source>
        <dbReference type="ARBA" id="ARBA00023172"/>
    </source>
</evidence>
<dbReference type="AlphaFoldDB" id="A0A9W6Y6C0"/>
<accession>A0A9W6Y6C0</accession>
<organism evidence="11 12">
    <name type="scientific">Phytophthora fragariaefolia</name>
    <dbReference type="NCBI Taxonomy" id="1490495"/>
    <lineage>
        <taxon>Eukaryota</taxon>
        <taxon>Sar</taxon>
        <taxon>Stramenopiles</taxon>
        <taxon>Oomycota</taxon>
        <taxon>Peronosporomycetes</taxon>
        <taxon>Peronosporales</taxon>
        <taxon>Peronosporaceae</taxon>
        <taxon>Phytophthora</taxon>
    </lineage>
</organism>
<protein>
    <submittedName>
        <fullName evidence="11">Unnamed protein product</fullName>
    </submittedName>
</protein>
<evidence type="ECO:0000256" key="8">
    <source>
        <dbReference type="ARBA" id="ARBA00022932"/>
    </source>
</evidence>
<dbReference type="EMBL" id="BSXT01003289">
    <property type="protein sequence ID" value="GMF53504.1"/>
    <property type="molecule type" value="Genomic_DNA"/>
</dbReference>
<keyword evidence="12" id="KW-1185">Reference proteome</keyword>
<evidence type="ECO:0000256" key="6">
    <source>
        <dbReference type="ARBA" id="ARBA00022908"/>
    </source>
</evidence>
<dbReference type="PANTHER" id="PTHR42648:SF11">
    <property type="entry name" value="TRANSPOSON TY4-P GAG-POL POLYPROTEIN"/>
    <property type="match status" value="1"/>
</dbReference>
<evidence type="ECO:0000313" key="12">
    <source>
        <dbReference type="Proteomes" id="UP001165121"/>
    </source>
</evidence>
<dbReference type="GO" id="GO:0003964">
    <property type="term" value="F:RNA-directed DNA polymerase activity"/>
    <property type="evidence" value="ECO:0007669"/>
    <property type="project" value="UniProtKB-KW"/>
</dbReference>
<sequence>MGTVGLKPMDGTSATRSDVLYIPKVEGSLILVAKLIEKDVIAQFSKDKCAIRYGGATIMEAKRCGNVYKLKRDEQLLTMADGVPLLADALSGQVCTGCCMCKMREDNFPRNPEITVKSMLMSSTSFTQTSWAQCRRRHQMAVHTLSRSLTISHVTSQCRRKQESWRNSRCSRLTSKTQQGAKSSASARPLAESTRVDSSRSTYLSKMARYMLYHEGIDKTWWVEPVNTSAWIVNRIPNTVTVKTPYEIVYQKKPQLKNMTVFGALGYGHIPDDMRLKLDAKAFKCRFFGLRGWCRQRWREDVTAPHATAPNHGQSHTITIINDEMVPLQREMGTETAIVPAPSHSMITRSRARNIEETTEHEEAEGRKKQSVATIGTKRQKVSQRRVSTSNELLAIEGSQLMAAIQEVPKTYTEATTRQDQDEWKIAIASELKSLIVKKTWKLVPKPAYQRPIGCRWVFALKRDEKGQVVWRKARLVAMAYHDDMLIATRQKTVIAPVKAGIVEKFIIKDLGKAHFVLGIEIDYDIERGWPRKLETMPNTTATWCVFD</sequence>
<dbReference type="GO" id="GO:0006310">
    <property type="term" value="P:DNA recombination"/>
    <property type="evidence" value="ECO:0007669"/>
    <property type="project" value="UniProtKB-KW"/>
</dbReference>
<dbReference type="Proteomes" id="UP001165121">
    <property type="component" value="Unassembled WGS sequence"/>
</dbReference>
<keyword evidence="5" id="KW-0460">Magnesium</keyword>
<evidence type="ECO:0000256" key="10">
    <source>
        <dbReference type="SAM" id="MobiDB-lite"/>
    </source>
</evidence>
<keyword evidence="7" id="KW-0695">RNA-directed DNA polymerase</keyword>
<comment type="caution">
    <text evidence="11">The sequence shown here is derived from an EMBL/GenBank/DDBJ whole genome shotgun (WGS) entry which is preliminary data.</text>
</comment>
<keyword evidence="9" id="KW-0233">DNA recombination</keyword>